<dbReference type="Pfam" id="PF13579">
    <property type="entry name" value="Glyco_trans_4_4"/>
    <property type="match status" value="1"/>
</dbReference>
<dbReference type="PANTHER" id="PTHR45947">
    <property type="entry name" value="SULFOQUINOVOSYL TRANSFERASE SQD2"/>
    <property type="match status" value="1"/>
</dbReference>
<dbReference type="Gene3D" id="3.40.50.2000">
    <property type="entry name" value="Glycogen Phosphorylase B"/>
    <property type="match status" value="2"/>
</dbReference>
<evidence type="ECO:0000259" key="1">
    <source>
        <dbReference type="Pfam" id="PF00534"/>
    </source>
</evidence>
<accession>A0ABX8BGM6</accession>
<reference evidence="3 4" key="1">
    <citation type="submission" date="2021-03" db="EMBL/GenBank/DDBJ databases">
        <title>Genomic and phenotypic characterization of Chloracidobacterium isolates provides evidence for multiple species.</title>
        <authorList>
            <person name="Saini M.K."/>
            <person name="Costas A.M.G."/>
            <person name="Tank M."/>
            <person name="Bryant D.A."/>
        </authorList>
    </citation>
    <scope>NUCLEOTIDE SEQUENCE [LARGE SCALE GENOMIC DNA]</scope>
    <source>
        <strain evidence="3 4">BV2-C</strain>
    </source>
</reference>
<evidence type="ECO:0000313" key="3">
    <source>
        <dbReference type="EMBL" id="QUW04640.1"/>
    </source>
</evidence>
<dbReference type="InterPro" id="IPR028098">
    <property type="entry name" value="Glyco_trans_4-like_N"/>
</dbReference>
<proteinExistence type="predicted"/>
<sequence>MPNHDPNAANPSAAKRPRILILTHYFHPETAAVAQFTTEIAQDFAARGSDVAVVTSRAPYQRDALPLPADDRLGAIRIRRAFGTRFDKRRLWGRALNLATFLSGATLETTLGFCGYDVLMVCNAPLLGIVGWLGWLIRRRPYVCVVEDIYPDLAVKFGILGERSVIRRLWDAVNALVYSRAVTVITLGGRMRATLETNHARHRRAPLNLRVIPSWADGDTIRPLPKPENPFAREHGTHDRLTVLYSGNMGLAHDLETLIQAAEALRDDPRFFFLFIGDGGKRPRLAAMVGEKRLENVKFLPYQPLEQLPWSLTCGDVSVVTMEAVAEGLIIPSKIYGSLAAGQAILGLVGEQTEVADIIHAHACGVQVTPGDTTALVAVLRRLADEPDWLSAMQRRARQCFEEHFRRESALAAYWDVVSAAAARRS</sequence>
<dbReference type="InterPro" id="IPR050194">
    <property type="entry name" value="Glycosyltransferase_grp1"/>
</dbReference>
<feature type="domain" description="Glycosyltransferase subfamily 4-like N-terminal" evidence="2">
    <location>
        <begin position="33"/>
        <end position="204"/>
    </location>
</feature>
<dbReference type="PANTHER" id="PTHR45947:SF3">
    <property type="entry name" value="SULFOQUINOVOSYL TRANSFERASE SQD2"/>
    <property type="match status" value="1"/>
</dbReference>
<evidence type="ECO:0000313" key="4">
    <source>
        <dbReference type="Proteomes" id="UP000676506"/>
    </source>
</evidence>
<protein>
    <submittedName>
        <fullName evidence="3">Glycosyltransferase family 4 protein</fullName>
    </submittedName>
</protein>
<feature type="domain" description="Glycosyl transferase family 1" evidence="1">
    <location>
        <begin position="238"/>
        <end position="399"/>
    </location>
</feature>
<dbReference type="SUPFAM" id="SSF53756">
    <property type="entry name" value="UDP-Glycosyltransferase/glycogen phosphorylase"/>
    <property type="match status" value="1"/>
</dbReference>
<dbReference type="RefSeq" id="WP_211430529.1">
    <property type="nucleotide sequence ID" value="NZ_CP072649.1"/>
</dbReference>
<gene>
    <name evidence="3" type="ORF">J8C06_12750</name>
</gene>
<dbReference type="Proteomes" id="UP000676506">
    <property type="component" value="Chromosome 2"/>
</dbReference>
<evidence type="ECO:0000259" key="2">
    <source>
        <dbReference type="Pfam" id="PF13579"/>
    </source>
</evidence>
<name>A0ABX8BGM6_9BACT</name>
<dbReference type="Pfam" id="PF00534">
    <property type="entry name" value="Glycos_transf_1"/>
    <property type="match status" value="1"/>
</dbReference>
<dbReference type="EMBL" id="CP072649">
    <property type="protein sequence ID" value="QUW04640.1"/>
    <property type="molecule type" value="Genomic_DNA"/>
</dbReference>
<dbReference type="CDD" id="cd03794">
    <property type="entry name" value="GT4_WbuB-like"/>
    <property type="match status" value="1"/>
</dbReference>
<organism evidence="3 4">
    <name type="scientific">Chloracidobacterium validum</name>
    <dbReference type="NCBI Taxonomy" id="2821543"/>
    <lineage>
        <taxon>Bacteria</taxon>
        <taxon>Pseudomonadati</taxon>
        <taxon>Acidobacteriota</taxon>
        <taxon>Terriglobia</taxon>
        <taxon>Terriglobales</taxon>
        <taxon>Acidobacteriaceae</taxon>
        <taxon>Chloracidobacterium</taxon>
    </lineage>
</organism>
<dbReference type="InterPro" id="IPR001296">
    <property type="entry name" value="Glyco_trans_1"/>
</dbReference>
<keyword evidence="4" id="KW-1185">Reference proteome</keyword>